<gene>
    <name evidence="3" type="ORF">HMPREF1092_03348</name>
</gene>
<evidence type="ECO:0000259" key="2">
    <source>
        <dbReference type="PROSITE" id="PS51898"/>
    </source>
</evidence>
<protein>
    <recommendedName>
        <fullName evidence="2">Tyr recombinase domain-containing protein</fullName>
    </recommendedName>
</protein>
<dbReference type="Proteomes" id="UP000013097">
    <property type="component" value="Unassembled WGS sequence"/>
</dbReference>
<keyword evidence="4" id="KW-1185">Reference proteome</keyword>
<dbReference type="SUPFAM" id="SSF56349">
    <property type="entry name" value="DNA breaking-rejoining enzymes"/>
    <property type="match status" value="1"/>
</dbReference>
<evidence type="ECO:0000256" key="1">
    <source>
        <dbReference type="ARBA" id="ARBA00023172"/>
    </source>
</evidence>
<feature type="domain" description="Tyr recombinase" evidence="2">
    <location>
        <begin position="129"/>
        <end position="306"/>
    </location>
</feature>
<dbReference type="GO" id="GO:0015074">
    <property type="term" value="P:DNA integration"/>
    <property type="evidence" value="ECO:0007669"/>
    <property type="project" value="InterPro"/>
</dbReference>
<evidence type="ECO:0000313" key="3">
    <source>
        <dbReference type="EMBL" id="ENY98437.1"/>
    </source>
</evidence>
<accession>N9XFF6</accession>
<keyword evidence="1" id="KW-0233">DNA recombination</keyword>
<dbReference type="Pfam" id="PF00589">
    <property type="entry name" value="Phage_integrase"/>
    <property type="match status" value="1"/>
</dbReference>
<dbReference type="GO" id="GO:0003677">
    <property type="term" value="F:DNA binding"/>
    <property type="evidence" value="ECO:0007669"/>
    <property type="project" value="InterPro"/>
</dbReference>
<dbReference type="Gene3D" id="1.10.443.10">
    <property type="entry name" value="Intergrase catalytic core"/>
    <property type="match status" value="1"/>
</dbReference>
<evidence type="ECO:0000313" key="4">
    <source>
        <dbReference type="Proteomes" id="UP000013097"/>
    </source>
</evidence>
<sequence>MGRNLKYQFKTCIEKNFKEKMDKHSIKKNKQMNKTRIFSFADRKNLIDFTANFSNWMKENHSEVKLVKHINSNHIQEFLNEKAKKCSQATLREYSSHIRKMSNLINSTYKTNIKYDFKTPTSVSGKQIIRDQQMKLEDYKRIHEAMKDGSNGQKAIEIGKNFGLRISEITKLQKRDIDLDKKEILVKDAKGGRDRTVNFNTEEQIKVATKLYNSVSRDLDRIVAVKENAINMALNRAMKKLNIKNEYKETSFHSIRKLYAQEEYERYRLAGDSIEMACCKVSEQLGHSAERGLDKKLISRYIKNIW</sequence>
<name>N9XFF6_9CLOT</name>
<organism evidence="3 4">
    <name type="scientific">Clostridium thermobutyricum</name>
    <dbReference type="NCBI Taxonomy" id="29372"/>
    <lineage>
        <taxon>Bacteria</taxon>
        <taxon>Bacillati</taxon>
        <taxon>Bacillota</taxon>
        <taxon>Clostridia</taxon>
        <taxon>Eubacteriales</taxon>
        <taxon>Clostridiaceae</taxon>
        <taxon>Clostridium</taxon>
    </lineage>
</organism>
<dbReference type="PROSITE" id="PS51898">
    <property type="entry name" value="TYR_RECOMBINASE"/>
    <property type="match status" value="1"/>
</dbReference>
<dbReference type="PATRIC" id="fig|999411.4.peg.3264"/>
<dbReference type="GO" id="GO:0006310">
    <property type="term" value="P:DNA recombination"/>
    <property type="evidence" value="ECO:0007669"/>
    <property type="project" value="UniProtKB-KW"/>
</dbReference>
<dbReference type="InterPro" id="IPR013762">
    <property type="entry name" value="Integrase-like_cat_sf"/>
</dbReference>
<dbReference type="InterPro" id="IPR002104">
    <property type="entry name" value="Integrase_catalytic"/>
</dbReference>
<dbReference type="InterPro" id="IPR011010">
    <property type="entry name" value="DNA_brk_join_enz"/>
</dbReference>
<dbReference type="eggNOG" id="COG0582">
    <property type="taxonomic scope" value="Bacteria"/>
</dbReference>
<proteinExistence type="predicted"/>
<dbReference type="HOGENOM" id="CLU_078453_0_0_9"/>
<reference evidence="3 4" key="1">
    <citation type="submission" date="2013-01" db="EMBL/GenBank/DDBJ databases">
        <title>The Genome Sequence of Clostridium colicanis 209318.</title>
        <authorList>
            <consortium name="The Broad Institute Genome Sequencing Platform"/>
            <person name="Earl A."/>
            <person name="Ward D."/>
            <person name="Feldgarden M."/>
            <person name="Gevers D."/>
            <person name="Courvalin P."/>
            <person name="Lambert T."/>
            <person name="Walker B."/>
            <person name="Young S.K."/>
            <person name="Zeng Q."/>
            <person name="Gargeya S."/>
            <person name="Fitzgerald M."/>
            <person name="Haas B."/>
            <person name="Abouelleil A."/>
            <person name="Alvarado L."/>
            <person name="Arachchi H.M."/>
            <person name="Berlin A.M."/>
            <person name="Chapman S.B."/>
            <person name="Dewar J."/>
            <person name="Goldberg J."/>
            <person name="Griggs A."/>
            <person name="Gujja S."/>
            <person name="Hansen M."/>
            <person name="Howarth C."/>
            <person name="Imamovic A."/>
            <person name="Larimer J."/>
            <person name="McCowan C."/>
            <person name="Murphy C."/>
            <person name="Neiman D."/>
            <person name="Pearson M."/>
            <person name="Priest M."/>
            <person name="Roberts A."/>
            <person name="Saif S."/>
            <person name="Shea T."/>
            <person name="Sisk P."/>
            <person name="Sykes S."/>
            <person name="Wortman J."/>
            <person name="Nusbaum C."/>
            <person name="Birren B."/>
        </authorList>
    </citation>
    <scope>NUCLEOTIDE SEQUENCE [LARGE SCALE GENOMIC DNA]</scope>
    <source>
        <strain evidence="3 4">209318</strain>
    </source>
</reference>
<dbReference type="AlphaFoldDB" id="N9XFF6"/>
<dbReference type="RefSeq" id="WP_002599788.1">
    <property type="nucleotide sequence ID" value="NZ_KB850961.1"/>
</dbReference>
<dbReference type="EMBL" id="AGYT01000027">
    <property type="protein sequence ID" value="ENY98437.1"/>
    <property type="molecule type" value="Genomic_DNA"/>
</dbReference>
<comment type="caution">
    <text evidence="3">The sequence shown here is derived from an EMBL/GenBank/DDBJ whole genome shotgun (WGS) entry which is preliminary data.</text>
</comment>